<comment type="similarity">
    <text evidence="5">Belongs to the complex I subunit 1 family.</text>
</comment>
<feature type="transmembrane region" description="Helical" evidence="6">
    <location>
        <begin position="152"/>
        <end position="173"/>
    </location>
</feature>
<feature type="transmembrane region" description="Helical" evidence="6">
    <location>
        <begin position="85"/>
        <end position="107"/>
    </location>
</feature>
<feature type="transmembrane region" description="Helical" evidence="6">
    <location>
        <begin position="119"/>
        <end position="140"/>
    </location>
</feature>
<dbReference type="PANTHER" id="PTHR11432:SF3">
    <property type="entry name" value="NADH-UBIQUINONE OXIDOREDUCTASE CHAIN 1"/>
    <property type="match status" value="1"/>
</dbReference>
<evidence type="ECO:0000256" key="2">
    <source>
        <dbReference type="ARBA" id="ARBA00022692"/>
    </source>
</evidence>
<keyword evidence="2 5" id="KW-0812">Transmembrane</keyword>
<name>A0ABQ2F5Q8_9MICO</name>
<dbReference type="InterPro" id="IPR001694">
    <property type="entry name" value="NADH_UbQ_OxRdtase_su1/FPO"/>
</dbReference>
<keyword evidence="5" id="KW-0520">NAD</keyword>
<dbReference type="Proteomes" id="UP000662111">
    <property type="component" value="Unassembled WGS sequence"/>
</dbReference>
<evidence type="ECO:0000256" key="5">
    <source>
        <dbReference type="RuleBase" id="RU000471"/>
    </source>
</evidence>
<accession>A0ABQ2F5Q8</accession>
<feature type="transmembrane region" description="Helical" evidence="6">
    <location>
        <begin position="270"/>
        <end position="287"/>
    </location>
</feature>
<feature type="transmembrane region" description="Helical" evidence="6">
    <location>
        <begin position="20"/>
        <end position="42"/>
    </location>
</feature>
<gene>
    <name evidence="7" type="primary">nuoH</name>
    <name evidence="7" type="ORF">GCM10011509_10050</name>
</gene>
<feature type="transmembrane region" description="Helical" evidence="6">
    <location>
        <begin position="299"/>
        <end position="324"/>
    </location>
</feature>
<proteinExistence type="inferred from homology"/>
<dbReference type="Pfam" id="PF00146">
    <property type="entry name" value="NADHdh"/>
    <property type="match status" value="1"/>
</dbReference>
<keyword evidence="3 6" id="KW-1133">Transmembrane helix</keyword>
<evidence type="ECO:0000256" key="4">
    <source>
        <dbReference type="ARBA" id="ARBA00023136"/>
    </source>
</evidence>
<comment type="subcellular location">
    <subcellularLocation>
        <location evidence="5">Cell membrane</location>
        <topology evidence="5">Multi-pass membrane protein</topology>
    </subcellularLocation>
    <subcellularLocation>
        <location evidence="1">Membrane</location>
        <topology evidence="1">Multi-pass membrane protein</topology>
    </subcellularLocation>
</comment>
<dbReference type="EMBL" id="BMLB01000002">
    <property type="protein sequence ID" value="GGK63611.1"/>
    <property type="molecule type" value="Genomic_DNA"/>
</dbReference>
<feature type="transmembrane region" description="Helical" evidence="6">
    <location>
        <begin position="244"/>
        <end position="264"/>
    </location>
</feature>
<organism evidence="7 8">
    <name type="scientific">Ornithinimicrobium pekingense</name>
    <dbReference type="NCBI Taxonomy" id="384677"/>
    <lineage>
        <taxon>Bacteria</taxon>
        <taxon>Bacillati</taxon>
        <taxon>Actinomycetota</taxon>
        <taxon>Actinomycetes</taxon>
        <taxon>Micrococcales</taxon>
        <taxon>Ornithinimicrobiaceae</taxon>
        <taxon>Ornithinimicrobium</taxon>
    </lineage>
</organism>
<evidence type="ECO:0000256" key="1">
    <source>
        <dbReference type="ARBA" id="ARBA00004141"/>
    </source>
</evidence>
<sequence length="326" mass="33991">MGELALVQSPGVPDSPVVTVAPGWALGAVAILGALVLVAGMLDGALSARSGGGPGVGASGAARPFGEAARLMRQRRRTTVQADTLLWRVGGAGLVVTAALMVAVIPLGRWTIFDLGVGVMWFNAMDVLVWALVWLTGWGANSVHSLVGGYRFLAHGLGYELPLMFALVAPAIAAESLNVGTVAAVQDGLWFAVWMPVAFLVYLLGVAAFSVWGPFAPALGSDIAGGVRAELSGVDGLVFETGRYALLAAGAAFSVPMFLGGGAGPLLPDWAWVVVKMLAVLSLLVWLRRRLPAFRPDTFMEVGWMVLLPAVLVQDLLVAVIAVWRA</sequence>
<feature type="transmembrane region" description="Helical" evidence="6">
    <location>
        <begin position="193"/>
        <end position="212"/>
    </location>
</feature>
<dbReference type="PANTHER" id="PTHR11432">
    <property type="entry name" value="NADH DEHYDROGENASE SUBUNIT 1"/>
    <property type="match status" value="1"/>
</dbReference>
<evidence type="ECO:0000256" key="3">
    <source>
        <dbReference type="ARBA" id="ARBA00022989"/>
    </source>
</evidence>
<keyword evidence="8" id="KW-1185">Reference proteome</keyword>
<evidence type="ECO:0000313" key="7">
    <source>
        <dbReference type="EMBL" id="GGK63611.1"/>
    </source>
</evidence>
<keyword evidence="4 6" id="KW-0472">Membrane</keyword>
<evidence type="ECO:0000313" key="8">
    <source>
        <dbReference type="Proteomes" id="UP000662111"/>
    </source>
</evidence>
<reference evidence="8" key="1">
    <citation type="journal article" date="2019" name="Int. J. Syst. Evol. Microbiol.">
        <title>The Global Catalogue of Microorganisms (GCM) 10K type strain sequencing project: providing services to taxonomists for standard genome sequencing and annotation.</title>
        <authorList>
            <consortium name="The Broad Institute Genomics Platform"/>
            <consortium name="The Broad Institute Genome Sequencing Center for Infectious Disease"/>
            <person name="Wu L."/>
            <person name="Ma J."/>
        </authorList>
    </citation>
    <scope>NUCLEOTIDE SEQUENCE [LARGE SCALE GENOMIC DNA]</scope>
    <source>
        <strain evidence="8">CGMCC 1.5362</strain>
    </source>
</reference>
<evidence type="ECO:0000256" key="6">
    <source>
        <dbReference type="SAM" id="Phobius"/>
    </source>
</evidence>
<protein>
    <submittedName>
        <fullName evidence="7">NADH-quinone oxidoreductase subunit H</fullName>
    </submittedName>
</protein>
<comment type="caution">
    <text evidence="7">The sequence shown here is derived from an EMBL/GenBank/DDBJ whole genome shotgun (WGS) entry which is preliminary data.</text>
</comment>